<dbReference type="Proteomes" id="UP000679749">
    <property type="component" value="Unassembled WGS sequence"/>
</dbReference>
<keyword evidence="5" id="KW-1185">Reference proteome</keyword>
<accession>A0A942U8S9</accession>
<dbReference type="Pfam" id="PF04389">
    <property type="entry name" value="Peptidase_M28"/>
    <property type="match status" value="1"/>
</dbReference>
<dbReference type="Gene3D" id="3.50.30.30">
    <property type="match status" value="1"/>
</dbReference>
<feature type="domain" description="Peptidase M28" evidence="3">
    <location>
        <begin position="234"/>
        <end position="426"/>
    </location>
</feature>
<evidence type="ECO:0000259" key="3">
    <source>
        <dbReference type="Pfam" id="PF04389"/>
    </source>
</evidence>
<keyword evidence="1" id="KW-0732">Signal</keyword>
<dbReference type="SUPFAM" id="SSF52025">
    <property type="entry name" value="PA domain"/>
    <property type="match status" value="1"/>
</dbReference>
<dbReference type="AlphaFoldDB" id="A0A942U8S9"/>
<evidence type="ECO:0000313" key="5">
    <source>
        <dbReference type="Proteomes" id="UP000679749"/>
    </source>
</evidence>
<protein>
    <submittedName>
        <fullName evidence="4">M28 family peptidase</fullName>
    </submittedName>
</protein>
<feature type="chain" id="PRO_5039587453" evidence="1">
    <location>
        <begin position="25"/>
        <end position="459"/>
    </location>
</feature>
<dbReference type="GO" id="GO:0006508">
    <property type="term" value="P:proteolysis"/>
    <property type="evidence" value="ECO:0007669"/>
    <property type="project" value="InterPro"/>
</dbReference>
<feature type="signal peptide" evidence="1">
    <location>
        <begin position="1"/>
        <end position="24"/>
    </location>
</feature>
<comment type="caution">
    <text evidence="4">The sequence shown here is derived from an EMBL/GenBank/DDBJ whole genome shotgun (WGS) entry which is preliminary data.</text>
</comment>
<evidence type="ECO:0000313" key="4">
    <source>
        <dbReference type="EMBL" id="MBS4214353.1"/>
    </source>
</evidence>
<dbReference type="InterPro" id="IPR045175">
    <property type="entry name" value="M28_fam"/>
</dbReference>
<dbReference type="PANTHER" id="PTHR12147">
    <property type="entry name" value="METALLOPEPTIDASE M28 FAMILY MEMBER"/>
    <property type="match status" value="1"/>
</dbReference>
<proteinExistence type="predicted"/>
<sequence length="459" mass="49116">MFRRKSMITVLATGMLLSSGVVYAQTNSAPNAQAATAFDNNVIKKISADNMYNTIKYLSAVPREAGTEGEVRGVEYIESQFKSLGLETRRIPFPIYDYKLNHVLAVVDGVDFKGRAFSGSGSGNVTAELVDVGKALAGTITDDVKGKIALIERGDITFVEKVANVVAKGAVGVLMYNNSANGNNFGQANGEVPAVAITQAQGKGLVEKLKNGPVTATLDVDIQKIEKTSYVVEAKLKPNKNKDTGQIVTIGAHHDSVPNGPGANDDASGVSAVLELARILVNTPIDTEVRFLTFGSEERGMVGSSFYVSQLPQSDIDRIVAHFQMDMIGGAEAGEDHPLGGLIMYTINGQKNLVTDLGASASSRMYDVAVPYGQLGRSDHQPFHDVGIPSALFIHSPVEPQYHKPTDTIEHISKEKLQQAASIVGAAAYQIVRPDTPALERARVAPALVDYDFENRPVD</sequence>
<dbReference type="GO" id="GO:0008235">
    <property type="term" value="F:metalloexopeptidase activity"/>
    <property type="evidence" value="ECO:0007669"/>
    <property type="project" value="InterPro"/>
</dbReference>
<feature type="domain" description="PA" evidence="2">
    <location>
        <begin position="125"/>
        <end position="203"/>
    </location>
</feature>
<dbReference type="RefSeq" id="WP_213118825.1">
    <property type="nucleotide sequence ID" value="NZ_JAGYPF010000003.1"/>
</dbReference>
<evidence type="ECO:0000259" key="2">
    <source>
        <dbReference type="Pfam" id="PF02225"/>
    </source>
</evidence>
<evidence type="ECO:0000256" key="1">
    <source>
        <dbReference type="SAM" id="SignalP"/>
    </source>
</evidence>
<organism evidence="4 5">
    <name type="scientific">Neobacillus rhizophilus</name>
    <dbReference type="NCBI Taxonomy" id="2833579"/>
    <lineage>
        <taxon>Bacteria</taxon>
        <taxon>Bacillati</taxon>
        <taxon>Bacillota</taxon>
        <taxon>Bacilli</taxon>
        <taxon>Bacillales</taxon>
        <taxon>Bacillaceae</taxon>
        <taxon>Neobacillus</taxon>
    </lineage>
</organism>
<dbReference type="SUPFAM" id="SSF53187">
    <property type="entry name" value="Zn-dependent exopeptidases"/>
    <property type="match status" value="1"/>
</dbReference>
<name>A0A942U8S9_9BACI</name>
<dbReference type="EMBL" id="JAGYPF010000003">
    <property type="protein sequence ID" value="MBS4214353.1"/>
    <property type="molecule type" value="Genomic_DNA"/>
</dbReference>
<dbReference type="InterPro" id="IPR003137">
    <property type="entry name" value="PA_domain"/>
</dbReference>
<dbReference type="Gene3D" id="3.40.630.10">
    <property type="entry name" value="Zn peptidases"/>
    <property type="match status" value="1"/>
</dbReference>
<dbReference type="Pfam" id="PF02225">
    <property type="entry name" value="PA"/>
    <property type="match status" value="1"/>
</dbReference>
<reference evidence="4" key="1">
    <citation type="submission" date="2021-05" db="EMBL/GenBank/DDBJ databases">
        <title>Novel Bacillus species.</title>
        <authorList>
            <person name="Liu G."/>
        </authorList>
    </citation>
    <scope>NUCLEOTIDE SEQUENCE</scope>
    <source>
        <strain evidence="4">FJAT-49825</strain>
    </source>
</reference>
<dbReference type="PANTHER" id="PTHR12147:SF26">
    <property type="entry name" value="PEPTIDASE M28 DOMAIN-CONTAINING PROTEIN"/>
    <property type="match status" value="1"/>
</dbReference>
<gene>
    <name evidence="4" type="ORF">KHA99_18040</name>
</gene>
<dbReference type="InterPro" id="IPR046450">
    <property type="entry name" value="PA_dom_sf"/>
</dbReference>
<dbReference type="InterPro" id="IPR007484">
    <property type="entry name" value="Peptidase_M28"/>
</dbReference>